<dbReference type="PANTHER" id="PTHR40407">
    <property type="entry name" value="MEMBRANE PROTEIN-LIKE PROTEIN"/>
    <property type="match status" value="1"/>
</dbReference>
<feature type="region of interest" description="Disordered" evidence="1">
    <location>
        <begin position="1"/>
        <end position="62"/>
    </location>
</feature>
<keyword evidence="2" id="KW-1133">Transmembrane helix</keyword>
<accession>A0ABR3WAK4</accession>
<feature type="transmembrane region" description="Helical" evidence="2">
    <location>
        <begin position="258"/>
        <end position="277"/>
    </location>
</feature>
<protein>
    <recommendedName>
        <fullName evidence="5">Heparan-alpha-glucosaminide N-acetyltransferase catalytic domain-containing protein</fullName>
    </recommendedName>
</protein>
<name>A0ABR3WAK4_9PEZI</name>
<feature type="transmembrane region" description="Helical" evidence="2">
    <location>
        <begin position="350"/>
        <end position="370"/>
    </location>
</feature>
<dbReference type="Proteomes" id="UP001583177">
    <property type="component" value="Unassembled WGS sequence"/>
</dbReference>
<feature type="transmembrane region" description="Helical" evidence="2">
    <location>
        <begin position="497"/>
        <end position="514"/>
    </location>
</feature>
<evidence type="ECO:0000256" key="1">
    <source>
        <dbReference type="SAM" id="MobiDB-lite"/>
    </source>
</evidence>
<feature type="compositionally biased region" description="Polar residues" evidence="1">
    <location>
        <begin position="49"/>
        <end position="62"/>
    </location>
</feature>
<proteinExistence type="predicted"/>
<evidence type="ECO:0000256" key="2">
    <source>
        <dbReference type="SAM" id="Phobius"/>
    </source>
</evidence>
<feature type="compositionally biased region" description="Low complexity" evidence="1">
    <location>
        <begin position="36"/>
        <end position="48"/>
    </location>
</feature>
<dbReference type="PANTHER" id="PTHR40407:SF1">
    <property type="entry name" value="HEPARAN-ALPHA-GLUCOSAMINIDE N-ACETYLTRANSFERASE CATALYTIC DOMAIN-CONTAINING PROTEIN"/>
    <property type="match status" value="1"/>
</dbReference>
<feature type="transmembrane region" description="Helical" evidence="2">
    <location>
        <begin position="414"/>
        <end position="434"/>
    </location>
</feature>
<gene>
    <name evidence="3" type="ORF">Daus18300_010514</name>
</gene>
<feature type="transmembrane region" description="Helical" evidence="2">
    <location>
        <begin position="123"/>
        <end position="144"/>
    </location>
</feature>
<sequence>MEDAVRAVPDAAVQETSFQDDALTSNDDAIHPAEATSTHSSESTSSQSPRQHATSKLTTPSASTARALAPDLLRGLLMVLMAIDHNTLVLSPWQHETAIGGEFDSGEPVHRWNRPAGYVTRSLTHLCAAGFTFLLGTGVVYFGRSRRALGWSAGRMLAHFAARALVLTLICVPMGLVLTLGRVWFMNVVLFALAVDYLLAGVLWLVVSATEEALAFALLRVLPDAAKDDAREPLLADRSGEEGIAPDRKIIRAADISWHFHNALLLALAVVTIWWNLWLSPTGGRCKATESTHRLATTMDVPQSSWLDVWFHPFMSERVFSGYPPLAWVSFAILGLLYGRIVLARPWTKTVLTVGNIVAALAFLVVFVLTRLLQFGNLSKGCLNMLEHEANPSANPYLASWPSFFYLVKYPPDVAFWSYGIGSNLLLVAFFGTLPAAVASTVLHPLVVYGTSALFFYIMHLILLFATKLIWLPRFGHEKEWEDPTTGRQVVGIDNLWVYWLNWVLVLAVLYPLCRWYGAFKKTRGPDSIWRFF</sequence>
<keyword evidence="2" id="KW-0812">Transmembrane</keyword>
<feature type="transmembrane region" description="Helical" evidence="2">
    <location>
        <begin position="446"/>
        <end position="471"/>
    </location>
</feature>
<comment type="caution">
    <text evidence="3">The sequence shown here is derived from an EMBL/GenBank/DDBJ whole genome shotgun (WGS) entry which is preliminary data.</text>
</comment>
<dbReference type="EMBL" id="JAWRVE010000117">
    <property type="protein sequence ID" value="KAL1856955.1"/>
    <property type="molecule type" value="Genomic_DNA"/>
</dbReference>
<keyword evidence="2" id="KW-0472">Membrane</keyword>
<organism evidence="3 4">
    <name type="scientific">Diaporthe australafricana</name>
    <dbReference type="NCBI Taxonomy" id="127596"/>
    <lineage>
        <taxon>Eukaryota</taxon>
        <taxon>Fungi</taxon>
        <taxon>Dikarya</taxon>
        <taxon>Ascomycota</taxon>
        <taxon>Pezizomycotina</taxon>
        <taxon>Sordariomycetes</taxon>
        <taxon>Sordariomycetidae</taxon>
        <taxon>Diaporthales</taxon>
        <taxon>Diaporthaceae</taxon>
        <taxon>Diaporthe</taxon>
    </lineage>
</organism>
<keyword evidence="4" id="KW-1185">Reference proteome</keyword>
<feature type="transmembrane region" description="Helical" evidence="2">
    <location>
        <begin position="325"/>
        <end position="343"/>
    </location>
</feature>
<evidence type="ECO:0000313" key="3">
    <source>
        <dbReference type="EMBL" id="KAL1856955.1"/>
    </source>
</evidence>
<feature type="transmembrane region" description="Helical" evidence="2">
    <location>
        <begin position="156"/>
        <end position="178"/>
    </location>
</feature>
<reference evidence="3 4" key="1">
    <citation type="journal article" date="2024" name="IMA Fungus">
        <title>IMA Genome - F19 : A genome assembly and annotation guide to empower mycologists, including annotated draft genome sequences of Ceratocystis pirilliformis, Diaporthe australafricana, Fusarium ophioides, Paecilomyces lecythidis, and Sporothrix stenoceras.</title>
        <authorList>
            <person name="Aylward J."/>
            <person name="Wilson A.M."/>
            <person name="Visagie C.M."/>
            <person name="Spraker J."/>
            <person name="Barnes I."/>
            <person name="Buitendag C."/>
            <person name="Ceriani C."/>
            <person name="Del Mar Angel L."/>
            <person name="du Plessis D."/>
            <person name="Fuchs T."/>
            <person name="Gasser K."/>
            <person name="Kramer D."/>
            <person name="Li W."/>
            <person name="Munsamy K."/>
            <person name="Piso A."/>
            <person name="Price J.L."/>
            <person name="Sonnekus B."/>
            <person name="Thomas C."/>
            <person name="van der Nest A."/>
            <person name="van Dijk A."/>
            <person name="van Heerden A."/>
            <person name="van Vuuren N."/>
            <person name="Yilmaz N."/>
            <person name="Duong T.A."/>
            <person name="van der Merwe N.A."/>
            <person name="Wingfield M.J."/>
            <person name="Wingfield B.D."/>
        </authorList>
    </citation>
    <scope>NUCLEOTIDE SEQUENCE [LARGE SCALE GENOMIC DNA]</scope>
    <source>
        <strain evidence="3 4">CMW 18300</strain>
    </source>
</reference>
<evidence type="ECO:0000313" key="4">
    <source>
        <dbReference type="Proteomes" id="UP001583177"/>
    </source>
</evidence>
<evidence type="ECO:0008006" key="5">
    <source>
        <dbReference type="Google" id="ProtNLM"/>
    </source>
</evidence>
<feature type="transmembrane region" description="Helical" evidence="2">
    <location>
        <begin position="184"/>
        <end position="207"/>
    </location>
</feature>
<feature type="compositionally biased region" description="Polar residues" evidence="1">
    <location>
        <begin position="14"/>
        <end position="27"/>
    </location>
</feature>